<gene>
    <name evidence="2" type="ORF">ABXS05_16445</name>
</gene>
<feature type="transmembrane region" description="Helical" evidence="1">
    <location>
        <begin position="176"/>
        <end position="195"/>
    </location>
</feature>
<accession>A0ABV3PPC1</accession>
<keyword evidence="1" id="KW-0472">Membrane</keyword>
<proteinExistence type="predicted"/>
<evidence type="ECO:0000313" key="2">
    <source>
        <dbReference type="EMBL" id="MEW9307144.1"/>
    </source>
</evidence>
<sequence length="215" mass="22536">MQFLLKAWGPLLLAFALVVSPILLAQARAQIITNGGFETTTGWTYAGGSTRTQEGTLALNPPAHGGSFYGTIATGGGTISQSINIPTAGTYQLSFYLAPQISLSLGTLNFSVQIGGTTYNLTYGITVIGLGGYNLYTLTVNLPAGLTNLVFTNLPGLLTAPLRVDDVSLVQIPGPVPGTSTISYLVVALLALVLGRRQMRDGLRWLRSLLSTGCS</sequence>
<evidence type="ECO:0008006" key="4">
    <source>
        <dbReference type="Google" id="ProtNLM"/>
    </source>
</evidence>
<comment type="caution">
    <text evidence="2">The sequence shown here is derived from an EMBL/GenBank/DDBJ whole genome shotgun (WGS) entry which is preliminary data.</text>
</comment>
<dbReference type="SUPFAM" id="SSF49785">
    <property type="entry name" value="Galactose-binding domain-like"/>
    <property type="match status" value="1"/>
</dbReference>
<dbReference type="Gene3D" id="2.60.120.260">
    <property type="entry name" value="Galactose-binding domain-like"/>
    <property type="match status" value="1"/>
</dbReference>
<keyword evidence="3" id="KW-1185">Reference proteome</keyword>
<organism evidence="2 3">
    <name type="scientific">Labrys neptuniae</name>
    <dbReference type="NCBI Taxonomy" id="376174"/>
    <lineage>
        <taxon>Bacteria</taxon>
        <taxon>Pseudomonadati</taxon>
        <taxon>Pseudomonadota</taxon>
        <taxon>Alphaproteobacteria</taxon>
        <taxon>Hyphomicrobiales</taxon>
        <taxon>Xanthobacteraceae</taxon>
        <taxon>Labrys</taxon>
    </lineage>
</organism>
<evidence type="ECO:0000256" key="1">
    <source>
        <dbReference type="SAM" id="Phobius"/>
    </source>
</evidence>
<keyword evidence="1" id="KW-1133">Transmembrane helix</keyword>
<protein>
    <recommendedName>
        <fullName evidence="4">PEP-CTERM sorting domain-containing protein</fullName>
    </recommendedName>
</protein>
<dbReference type="EMBL" id="JBFNQD010000005">
    <property type="protein sequence ID" value="MEW9307144.1"/>
    <property type="molecule type" value="Genomic_DNA"/>
</dbReference>
<dbReference type="Proteomes" id="UP001555786">
    <property type="component" value="Unassembled WGS sequence"/>
</dbReference>
<name>A0ABV3PPC1_9HYPH</name>
<reference evidence="2 3" key="1">
    <citation type="submission" date="2024-07" db="EMBL/GenBank/DDBJ databases">
        <title>Description of Labrys sedimenti sp. nov., isolated from a diclofenac-degrading enrichment culture.</title>
        <authorList>
            <person name="Tancsics A."/>
            <person name="Csepanyi A."/>
        </authorList>
    </citation>
    <scope>NUCLEOTIDE SEQUENCE [LARGE SCALE GENOMIC DNA]</scope>
    <source>
        <strain evidence="2 3">LMG 23578</strain>
    </source>
</reference>
<evidence type="ECO:0000313" key="3">
    <source>
        <dbReference type="Proteomes" id="UP001555786"/>
    </source>
</evidence>
<keyword evidence="1" id="KW-0812">Transmembrane</keyword>
<dbReference type="InterPro" id="IPR008979">
    <property type="entry name" value="Galactose-bd-like_sf"/>
</dbReference>
<dbReference type="RefSeq" id="WP_367624673.1">
    <property type="nucleotide sequence ID" value="NZ_JBFNQD010000005.1"/>
</dbReference>